<dbReference type="Pfam" id="PF00072">
    <property type="entry name" value="Response_reg"/>
    <property type="match status" value="1"/>
</dbReference>
<evidence type="ECO:0000256" key="1">
    <source>
        <dbReference type="ARBA" id="ARBA00022553"/>
    </source>
</evidence>
<feature type="modified residue" description="4-aspartylphosphate" evidence="2">
    <location>
        <position position="57"/>
    </location>
</feature>
<sequence>MSENKKLVLVVEDEPALREVIVLKLGREELVEVAAATNGEDALVFLKKRKPSLIWLDLLLPGINGLEVLEKIRNDADLKNLPAVIVSVSAGEEKVKRAFELGALDYIVKSNNSIDDIIKKVKGILSELP</sequence>
<evidence type="ECO:0000259" key="3">
    <source>
        <dbReference type="PROSITE" id="PS50110"/>
    </source>
</evidence>
<proteinExistence type="predicted"/>
<dbReference type="PANTHER" id="PTHR44591">
    <property type="entry name" value="STRESS RESPONSE REGULATOR PROTEIN 1"/>
    <property type="match status" value="1"/>
</dbReference>
<gene>
    <name evidence="4" type="ORF">A2988_02135</name>
</gene>
<evidence type="ECO:0000313" key="4">
    <source>
        <dbReference type="EMBL" id="OGD34306.1"/>
    </source>
</evidence>
<dbReference type="InterPro" id="IPR001789">
    <property type="entry name" value="Sig_transdc_resp-reg_receiver"/>
</dbReference>
<dbReference type="STRING" id="1797298.A2988_02135"/>
<dbReference type="PROSITE" id="PS50110">
    <property type="entry name" value="RESPONSE_REGULATORY"/>
    <property type="match status" value="1"/>
</dbReference>
<dbReference type="InterPro" id="IPR011006">
    <property type="entry name" value="CheY-like_superfamily"/>
</dbReference>
<dbReference type="AlphaFoldDB" id="A0A1F5BUK7"/>
<comment type="caution">
    <text evidence="4">The sequence shown here is derived from an EMBL/GenBank/DDBJ whole genome shotgun (WGS) entry which is preliminary data.</text>
</comment>
<accession>A0A1F5BUK7</accession>
<dbReference type="Gene3D" id="3.40.50.2300">
    <property type="match status" value="1"/>
</dbReference>
<dbReference type="SUPFAM" id="SSF52172">
    <property type="entry name" value="CheY-like"/>
    <property type="match status" value="1"/>
</dbReference>
<dbReference type="EMBL" id="MEYS01000001">
    <property type="protein sequence ID" value="OGD34306.1"/>
    <property type="molecule type" value="Genomic_DNA"/>
</dbReference>
<evidence type="ECO:0000256" key="2">
    <source>
        <dbReference type="PROSITE-ProRule" id="PRU00169"/>
    </source>
</evidence>
<reference evidence="4 5" key="1">
    <citation type="journal article" date="2016" name="Nat. Commun.">
        <title>Thousands of microbial genomes shed light on interconnected biogeochemical processes in an aquifer system.</title>
        <authorList>
            <person name="Anantharaman K."/>
            <person name="Brown C.T."/>
            <person name="Hug L.A."/>
            <person name="Sharon I."/>
            <person name="Castelle C.J."/>
            <person name="Probst A.J."/>
            <person name="Thomas B.C."/>
            <person name="Singh A."/>
            <person name="Wilkins M.J."/>
            <person name="Karaoz U."/>
            <person name="Brodie E.L."/>
            <person name="Williams K.H."/>
            <person name="Hubbard S.S."/>
            <person name="Banfield J.F."/>
        </authorList>
    </citation>
    <scope>NUCLEOTIDE SEQUENCE [LARGE SCALE GENOMIC DNA]</scope>
</reference>
<feature type="domain" description="Response regulatory" evidence="3">
    <location>
        <begin position="7"/>
        <end position="124"/>
    </location>
</feature>
<name>A0A1F5BUK7_9BACT</name>
<dbReference type="InterPro" id="IPR050595">
    <property type="entry name" value="Bact_response_regulator"/>
</dbReference>
<organism evidence="4 5">
    <name type="scientific">Candidatus Azambacteria bacterium RIFCSPLOWO2_01_FULL_46_25</name>
    <dbReference type="NCBI Taxonomy" id="1797298"/>
    <lineage>
        <taxon>Bacteria</taxon>
        <taxon>Candidatus Azamiibacteriota</taxon>
    </lineage>
</organism>
<dbReference type="Proteomes" id="UP000176650">
    <property type="component" value="Unassembled WGS sequence"/>
</dbReference>
<dbReference type="SMART" id="SM00448">
    <property type="entry name" value="REC"/>
    <property type="match status" value="1"/>
</dbReference>
<evidence type="ECO:0000313" key="5">
    <source>
        <dbReference type="Proteomes" id="UP000176650"/>
    </source>
</evidence>
<protein>
    <recommendedName>
        <fullName evidence="3">Response regulatory domain-containing protein</fullName>
    </recommendedName>
</protein>
<keyword evidence="1 2" id="KW-0597">Phosphoprotein</keyword>
<dbReference type="PANTHER" id="PTHR44591:SF3">
    <property type="entry name" value="RESPONSE REGULATORY DOMAIN-CONTAINING PROTEIN"/>
    <property type="match status" value="1"/>
</dbReference>
<dbReference type="GO" id="GO:0000160">
    <property type="term" value="P:phosphorelay signal transduction system"/>
    <property type="evidence" value="ECO:0007669"/>
    <property type="project" value="InterPro"/>
</dbReference>